<keyword evidence="2" id="KW-1185">Reference proteome</keyword>
<gene>
    <name evidence="1" type="ORF">V2W30_30960</name>
</gene>
<evidence type="ECO:0000313" key="2">
    <source>
        <dbReference type="Proteomes" id="UP001432251"/>
    </source>
</evidence>
<protein>
    <submittedName>
        <fullName evidence="1">Tat pathway signal sequence domain protein</fullName>
    </submittedName>
</protein>
<organism evidence="1 2">
    <name type="scientific">Streptomyces citrinus</name>
    <dbReference type="NCBI Taxonomy" id="3118173"/>
    <lineage>
        <taxon>Bacteria</taxon>
        <taxon>Bacillati</taxon>
        <taxon>Actinomycetota</taxon>
        <taxon>Actinomycetes</taxon>
        <taxon>Kitasatosporales</taxon>
        <taxon>Streptomycetaceae</taxon>
        <taxon>Streptomyces</taxon>
    </lineage>
</organism>
<evidence type="ECO:0000313" key="1">
    <source>
        <dbReference type="EMBL" id="WWQ67316.1"/>
    </source>
</evidence>
<proteinExistence type="predicted"/>
<reference evidence="1" key="1">
    <citation type="journal article" date="2025" name="Int. J. Syst. Evol. Microbiol.">
        <title>Streptomyces citrinus sp. nov., with yellow diffusible pigment.</title>
        <authorList>
            <person name="He Y."/>
            <person name="Yang E."/>
            <person name="Xu J."/>
            <person name="Sun Y."/>
            <person name="Sun L."/>
        </authorList>
    </citation>
    <scope>NUCLEOTIDE SEQUENCE</scope>
    <source>
        <strain evidence="1">Q6</strain>
    </source>
</reference>
<name>A0ACD5AJD2_9ACTN</name>
<sequence>MRELARRHLGKLVAGVALAAAGAAVAIGTSLPGDDAGGAGDAARAGAAQRDAVAPEGTVEAAPAEGDKGVGRDPLTDAETDRAEQLAVAGTALRMDARDVEGDRGPQHLSTNLTEVDPGLSAADAAQRRADVVYYDYKSDSVVTKTVNLDSAKVEDTRTDHGVQPPPSKDELAEAAQLLIADPLGADLKSDYKDATGRPLTTQDQLQLSGMVFRKETVAKVPSDLTECGKHRCLRVVAKVKNGPWIDTRALVVDLSDREVGRLP</sequence>
<dbReference type="EMBL" id="CP146022">
    <property type="protein sequence ID" value="WWQ67316.1"/>
    <property type="molecule type" value="Genomic_DNA"/>
</dbReference>
<dbReference type="Proteomes" id="UP001432251">
    <property type="component" value="Chromosome"/>
</dbReference>
<accession>A0ACD5AJD2</accession>